<accession>A0A839UBP2</accession>
<dbReference type="InterPro" id="IPR020845">
    <property type="entry name" value="AMP-binding_CS"/>
</dbReference>
<feature type="domain" description="AMP-dependent synthetase/ligase" evidence="3">
    <location>
        <begin position="15"/>
        <end position="357"/>
    </location>
</feature>
<dbReference type="PANTHER" id="PTHR43201:SF5">
    <property type="entry name" value="MEDIUM-CHAIN ACYL-COA LIGASE ACSF2, MITOCHONDRIAL"/>
    <property type="match status" value="1"/>
</dbReference>
<organism evidence="5 6">
    <name type="scientific">Phyllobacterium trifolii</name>
    <dbReference type="NCBI Taxonomy" id="300193"/>
    <lineage>
        <taxon>Bacteria</taxon>
        <taxon>Pseudomonadati</taxon>
        <taxon>Pseudomonadota</taxon>
        <taxon>Alphaproteobacteria</taxon>
        <taxon>Hyphomicrobiales</taxon>
        <taxon>Phyllobacteriaceae</taxon>
        <taxon>Phyllobacterium</taxon>
    </lineage>
</organism>
<dbReference type="Proteomes" id="UP000554520">
    <property type="component" value="Unassembled WGS sequence"/>
</dbReference>
<dbReference type="Gene3D" id="3.30.300.30">
    <property type="match status" value="1"/>
</dbReference>
<dbReference type="InterPro" id="IPR045851">
    <property type="entry name" value="AMP-bd_C_sf"/>
</dbReference>
<dbReference type="InterPro" id="IPR000873">
    <property type="entry name" value="AMP-dep_synth/lig_dom"/>
</dbReference>
<dbReference type="InterPro" id="IPR025110">
    <property type="entry name" value="AMP-bd_C"/>
</dbReference>
<name>A0A839UBP2_9HYPH</name>
<keyword evidence="6" id="KW-1185">Reference proteome</keyword>
<gene>
    <name evidence="5" type="ORF">FHS21_004924</name>
</gene>
<evidence type="ECO:0000313" key="5">
    <source>
        <dbReference type="EMBL" id="MBB3148476.1"/>
    </source>
</evidence>
<dbReference type="PROSITE" id="PS00455">
    <property type="entry name" value="AMP_BINDING"/>
    <property type="match status" value="1"/>
</dbReference>
<dbReference type="GO" id="GO:0006631">
    <property type="term" value="P:fatty acid metabolic process"/>
    <property type="evidence" value="ECO:0007669"/>
    <property type="project" value="TreeGrafter"/>
</dbReference>
<reference evidence="5 6" key="1">
    <citation type="submission" date="2020-08" db="EMBL/GenBank/DDBJ databases">
        <title>Genomic Encyclopedia of Type Strains, Phase III (KMG-III): the genomes of soil and plant-associated and newly described type strains.</title>
        <authorList>
            <person name="Whitman W."/>
        </authorList>
    </citation>
    <scope>NUCLEOTIDE SEQUENCE [LARGE SCALE GENOMIC DNA]</scope>
    <source>
        <strain evidence="5 6">CECT 7015</strain>
    </source>
</reference>
<evidence type="ECO:0000259" key="4">
    <source>
        <dbReference type="Pfam" id="PF13193"/>
    </source>
</evidence>
<feature type="domain" description="AMP-binding enzyme C-terminal" evidence="4">
    <location>
        <begin position="405"/>
        <end position="480"/>
    </location>
</feature>
<dbReference type="PANTHER" id="PTHR43201">
    <property type="entry name" value="ACYL-COA SYNTHETASE"/>
    <property type="match status" value="1"/>
</dbReference>
<dbReference type="EMBL" id="JACHXN010000020">
    <property type="protein sequence ID" value="MBB3148476.1"/>
    <property type="molecule type" value="Genomic_DNA"/>
</dbReference>
<comment type="similarity">
    <text evidence="1">Belongs to the ATP-dependent AMP-binding enzyme family.</text>
</comment>
<dbReference type="SUPFAM" id="SSF56801">
    <property type="entry name" value="Acetyl-CoA synthetase-like"/>
    <property type="match status" value="1"/>
</dbReference>
<dbReference type="Pfam" id="PF13193">
    <property type="entry name" value="AMP-binding_C"/>
    <property type="match status" value="1"/>
</dbReference>
<sequence length="507" mass="54594">MTSFDNLGMIIDPTMHPGKPLFIGYDFAGGETIMTAGDVDAKASATARGLVQSGLQRGDRIGILAANSPQYIAVVLGAMRAGIVPVPINYKFPAATIAYIVADSGIRVLFCDQPRLNELPGEMGDFRLVSLDADLDGFLDYGPFEAITPRPDEAAMILYTSGSTGRPKGVLLSHAAHRWVAETRVDEYGLRNERVLIAAPLYHMNALALSLLVCASGSSAVILPAFQAKSYIDALTRYGCTWLTAVPPMIAMMLRETAALAGADLSIVKTIRMGSAPLNEKLIAQTRRILPNAQIINAYGTTEGGPVVFGAHPAGLPISAGSVGYPHPQVEVRLVGDAAPRRGTLQIRSPGMMLGYLNRSADAMTRDGYYDTGDVFHCDDEGFYSFVGRVDDMFVSGGENIFPSEVENVLEAHPEVMQACVIPIDDDIKGTKPVALVVARQVHPGLEQELKQYVLTNAPAYQHPRRIWFVDRLPLAATNKIDRRAVAHIVHERIAAEADASLSPATI</sequence>
<keyword evidence="2 5" id="KW-0436">Ligase</keyword>
<dbReference type="GO" id="GO:0031956">
    <property type="term" value="F:medium-chain fatty acid-CoA ligase activity"/>
    <property type="evidence" value="ECO:0007669"/>
    <property type="project" value="TreeGrafter"/>
</dbReference>
<proteinExistence type="inferred from homology"/>
<dbReference type="Gene3D" id="3.40.50.12780">
    <property type="entry name" value="N-terminal domain of ligase-like"/>
    <property type="match status" value="1"/>
</dbReference>
<evidence type="ECO:0000256" key="2">
    <source>
        <dbReference type="ARBA" id="ARBA00022598"/>
    </source>
</evidence>
<dbReference type="InterPro" id="IPR042099">
    <property type="entry name" value="ANL_N_sf"/>
</dbReference>
<dbReference type="AlphaFoldDB" id="A0A839UBP2"/>
<evidence type="ECO:0000256" key="1">
    <source>
        <dbReference type="ARBA" id="ARBA00006432"/>
    </source>
</evidence>
<comment type="caution">
    <text evidence="5">The sequence shown here is derived from an EMBL/GenBank/DDBJ whole genome shotgun (WGS) entry which is preliminary data.</text>
</comment>
<dbReference type="RefSeq" id="WP_183664308.1">
    <property type="nucleotide sequence ID" value="NZ_JACHXN010000020.1"/>
</dbReference>
<dbReference type="Pfam" id="PF00501">
    <property type="entry name" value="AMP-binding"/>
    <property type="match status" value="1"/>
</dbReference>
<evidence type="ECO:0000313" key="6">
    <source>
        <dbReference type="Proteomes" id="UP000554520"/>
    </source>
</evidence>
<evidence type="ECO:0000259" key="3">
    <source>
        <dbReference type="Pfam" id="PF00501"/>
    </source>
</evidence>
<protein>
    <submittedName>
        <fullName evidence="5">Acyl-CoA synthetase (AMP-forming)/AMP-acid ligase II</fullName>
    </submittedName>
</protein>